<evidence type="ECO:0000313" key="3">
    <source>
        <dbReference type="Proteomes" id="UP000267029"/>
    </source>
</evidence>
<dbReference type="EMBL" id="UXSR01005206">
    <property type="protein sequence ID" value="VDD79679.1"/>
    <property type="molecule type" value="Genomic_DNA"/>
</dbReference>
<evidence type="ECO:0000313" key="4">
    <source>
        <dbReference type="WBParaSite" id="MCU_000772-RB"/>
    </source>
</evidence>
<proteinExistence type="predicted"/>
<sequence length="677" mass="73847">MLDSGTTLLLSICVTLAAVAAIICAASLAVASPWWPHRRRHNKTPMGVVYRTIKALAIISPSGPTRHRDSTHRCSVFAESHSLPLRFQHEKLYGSTIPHRSSSRSSISSLYSPNAPSVHRGSIGEMGAASNKVTTVGGYLAPPAMRQRSGSTSLLHDIARRGFEGLTTVPPIPAFMSTVKPQPDSFLADAPTALHNLRSPPGNESHSSIESWTTLQTSEPKKAADVDPETQERRKSLHKARRKTLCSLPQKSVANELGTSLSELASILGTQVSKSSHTSPSRMRNVSSTIRAPSCILPTLSFSGDPAFSVAEAPGGTINYRVFIDATGKDNLAVRVHLYSASNLPSERPWKNSNYVVKAALIGFKSHFVQTSGPVTAACGSPRFSEGNPSVLDFVLDCGMPFNKSDEEIILNLMIIEFAGRKLGDKSVVVATTEYKFSHLTLNGKSTLSTDIRWERCRPSIDVYQLRADVLTSLTHKETEGCLRFEMKEIRNLGFRLVSEDLTLSTGTSRSSRRSSLYPTKLRLRACLVTNGRTTCIRKGFNIRLPTDFADSVVDTSESHQASTSMTNALVLKDHVFSSSELVVTFPPLFPLGLDKQEAFSRAGVRPISWRILAYFVLILEDTAAHQLALRRARAIGCCCLGSNAQEEPTNDSGTRLLSTLATESSQCQVSQWIHVE</sequence>
<feature type="region of interest" description="Disordered" evidence="1">
    <location>
        <begin position="196"/>
        <end position="242"/>
    </location>
</feature>
<reference evidence="2 3" key="1">
    <citation type="submission" date="2018-10" db="EMBL/GenBank/DDBJ databases">
        <authorList>
            <consortium name="Pathogen Informatics"/>
        </authorList>
    </citation>
    <scope>NUCLEOTIDE SEQUENCE [LARGE SCALE GENOMIC DNA]</scope>
</reference>
<reference evidence="4" key="2">
    <citation type="submission" date="2019-11" db="UniProtKB">
        <authorList>
            <consortium name="WormBaseParasite"/>
        </authorList>
    </citation>
    <scope>IDENTIFICATION</scope>
</reference>
<dbReference type="WBParaSite" id="MCU_000772-RB">
    <property type="protein sequence ID" value="MCU_000772-RB"/>
    <property type="gene ID" value="MCU_000772"/>
</dbReference>
<dbReference type="Proteomes" id="UP000267029">
    <property type="component" value="Unassembled WGS sequence"/>
</dbReference>
<feature type="compositionally biased region" description="Polar residues" evidence="1">
    <location>
        <begin position="202"/>
        <end position="218"/>
    </location>
</feature>
<feature type="compositionally biased region" description="Basic and acidic residues" evidence="1">
    <location>
        <begin position="219"/>
        <end position="234"/>
    </location>
</feature>
<protein>
    <submittedName>
        <fullName evidence="4">C2 domain-containing protein</fullName>
    </submittedName>
</protein>
<dbReference type="OrthoDB" id="6264499at2759"/>
<accession>A0A0R3UF43</accession>
<name>A0A0R3UF43_MESCO</name>
<dbReference type="AlphaFoldDB" id="A0A0R3UF43"/>
<gene>
    <name evidence="2" type="ORF">MCOS_LOCUS5682</name>
</gene>
<keyword evidence="3" id="KW-1185">Reference proteome</keyword>
<organism evidence="4">
    <name type="scientific">Mesocestoides corti</name>
    <name type="common">Flatworm</name>
    <dbReference type="NCBI Taxonomy" id="53468"/>
    <lineage>
        <taxon>Eukaryota</taxon>
        <taxon>Metazoa</taxon>
        <taxon>Spiralia</taxon>
        <taxon>Lophotrochozoa</taxon>
        <taxon>Platyhelminthes</taxon>
        <taxon>Cestoda</taxon>
        <taxon>Eucestoda</taxon>
        <taxon>Cyclophyllidea</taxon>
        <taxon>Mesocestoididae</taxon>
        <taxon>Mesocestoides</taxon>
    </lineage>
</organism>
<evidence type="ECO:0000256" key="1">
    <source>
        <dbReference type="SAM" id="MobiDB-lite"/>
    </source>
</evidence>
<evidence type="ECO:0000313" key="2">
    <source>
        <dbReference type="EMBL" id="VDD79679.1"/>
    </source>
</evidence>